<evidence type="ECO:0008006" key="3">
    <source>
        <dbReference type="Google" id="ProtNLM"/>
    </source>
</evidence>
<name>A0ABT7JC04_9ACTN</name>
<protein>
    <recommendedName>
        <fullName evidence="3">LigA protein</fullName>
    </recommendedName>
</protein>
<accession>A0ABT7JC04</accession>
<sequence>MAGREFGHYLGLPGALSGLPLSPLVVGYGELAAAQSGAGLRHLGEALAPAGDLRVLDGLYVPSGPRSRRRVDADLLDDLARTTSSAAARVAELLAELYRRDPQGPRRAVLYQLICLLQESCPVEALGVHPDERAALVAAARTRPVLDRLQRDAAEALADAWERRRLHRVRGLMARLPQGDPRLERLRTVLAARSANAEAALAAARCAEEDGALESASERYLRALDLAADDKRALRGLVRVHRPGRKAKLRAEVALDHIALDWERDGTDWRLLCLYRTPRGEARVREVTGVRDTAVPLGTAVRYAAFPLADDRVAGPPLVSHRVLFAPEVTGLTLTDGPERIAGTWRRPPGAEEVTVEPVAGKRPELRADGFTVTGLPVGHHELRVVCHYRTPDGRLVPSPGVRASHRVHPWPEPVRTLTAVPEDHTVRFDWTGGAGAEVRLVVWPGRPPAPGTELRASELPPAVTVPPAGHSRVAAVSVLGERALAGPSVDVEVLQPVTGLGARRLPDGAVAVLLDWPAATNQLVVRWDGPDGTGERTVTAHAYRHGGLRLPVGPGRVRLCATAVPQGPRGAVVAAAGAETVVPPDTAIGYQLVRERRLLRGRGRTLLRVTLSSLGGGGGPDVPEFVCVARSGTVRPRSATDGTTVVRVPGAELIRYGTVEQELPAAPLPAPYTLRGFLLGEHAADVRLEEPSPATLVVR</sequence>
<gene>
    <name evidence="1" type="ORF">QNN03_36195</name>
</gene>
<dbReference type="RefSeq" id="WP_285437088.1">
    <property type="nucleotide sequence ID" value="NZ_JASJUS010000059.1"/>
</dbReference>
<evidence type="ECO:0000313" key="2">
    <source>
        <dbReference type="Proteomes" id="UP001241926"/>
    </source>
</evidence>
<proteinExistence type="predicted"/>
<dbReference type="EMBL" id="JASJUS010000059">
    <property type="protein sequence ID" value="MDL2081882.1"/>
    <property type="molecule type" value="Genomic_DNA"/>
</dbReference>
<keyword evidence="2" id="KW-1185">Reference proteome</keyword>
<dbReference type="Proteomes" id="UP001241926">
    <property type="component" value="Unassembled WGS sequence"/>
</dbReference>
<comment type="caution">
    <text evidence="1">The sequence shown here is derived from an EMBL/GenBank/DDBJ whole genome shotgun (WGS) entry which is preliminary data.</text>
</comment>
<reference evidence="1 2" key="1">
    <citation type="submission" date="2023-05" db="EMBL/GenBank/DDBJ databases">
        <title>Streptomyces fuscus sp. nov., a brown-black pigment producing actinomyces isolated from dry sand of Sea duck farm.</title>
        <authorList>
            <person name="Xie J."/>
            <person name="Shen N."/>
        </authorList>
    </citation>
    <scope>NUCLEOTIDE SEQUENCE [LARGE SCALE GENOMIC DNA]</scope>
    <source>
        <strain evidence="1 2">GXMU-J15</strain>
    </source>
</reference>
<evidence type="ECO:0000313" key="1">
    <source>
        <dbReference type="EMBL" id="MDL2081882.1"/>
    </source>
</evidence>
<organism evidence="1 2">
    <name type="scientific">Streptomyces fuscus</name>
    <dbReference type="NCBI Taxonomy" id="3048495"/>
    <lineage>
        <taxon>Bacteria</taxon>
        <taxon>Bacillati</taxon>
        <taxon>Actinomycetota</taxon>
        <taxon>Actinomycetes</taxon>
        <taxon>Kitasatosporales</taxon>
        <taxon>Streptomycetaceae</taxon>
        <taxon>Streptomyces</taxon>
    </lineage>
</organism>